<organism evidence="2 3">
    <name type="scientific">Parachaetomium inaequale</name>
    <dbReference type="NCBI Taxonomy" id="2588326"/>
    <lineage>
        <taxon>Eukaryota</taxon>
        <taxon>Fungi</taxon>
        <taxon>Dikarya</taxon>
        <taxon>Ascomycota</taxon>
        <taxon>Pezizomycotina</taxon>
        <taxon>Sordariomycetes</taxon>
        <taxon>Sordariomycetidae</taxon>
        <taxon>Sordariales</taxon>
        <taxon>Chaetomiaceae</taxon>
        <taxon>Parachaetomium</taxon>
    </lineage>
</organism>
<dbReference type="AlphaFoldDB" id="A0AAN6PNZ6"/>
<evidence type="ECO:0000256" key="1">
    <source>
        <dbReference type="SAM" id="SignalP"/>
    </source>
</evidence>
<accession>A0AAN6PNZ6</accession>
<reference evidence="3" key="1">
    <citation type="journal article" date="2023" name="Mol. Phylogenet. Evol.">
        <title>Genome-scale phylogeny and comparative genomics of the fungal order Sordariales.</title>
        <authorList>
            <person name="Hensen N."/>
            <person name="Bonometti L."/>
            <person name="Westerberg I."/>
            <person name="Brannstrom I.O."/>
            <person name="Guillou S."/>
            <person name="Cros-Aarteil S."/>
            <person name="Calhoun S."/>
            <person name="Haridas S."/>
            <person name="Kuo A."/>
            <person name="Mondo S."/>
            <person name="Pangilinan J."/>
            <person name="Riley R."/>
            <person name="LaButti K."/>
            <person name="Andreopoulos B."/>
            <person name="Lipzen A."/>
            <person name="Chen C."/>
            <person name="Yan M."/>
            <person name="Daum C."/>
            <person name="Ng V."/>
            <person name="Clum A."/>
            <person name="Steindorff A."/>
            <person name="Ohm R.A."/>
            <person name="Martin F."/>
            <person name="Silar P."/>
            <person name="Natvig D.O."/>
            <person name="Lalanne C."/>
            <person name="Gautier V."/>
            <person name="Ament-Velasquez S.L."/>
            <person name="Kruys A."/>
            <person name="Hutchinson M.I."/>
            <person name="Powell A.J."/>
            <person name="Barry K."/>
            <person name="Miller A.N."/>
            <person name="Grigoriev I.V."/>
            <person name="Debuchy R."/>
            <person name="Gladieux P."/>
            <person name="Hiltunen Thoren M."/>
            <person name="Johannesson H."/>
        </authorList>
    </citation>
    <scope>NUCLEOTIDE SEQUENCE [LARGE SCALE GENOMIC DNA]</scope>
    <source>
        <strain evidence="3">CBS 284.82</strain>
    </source>
</reference>
<sequence>MLVGPAFLAGLGLLLQRVQAAPQAVPLEPELISILEEIHANTPITWHEVVNSDGSKSNVTDIDNAVWDDAVAQLAPNLAAVEKRQSRSCHGSGSWAKQSVLKDGVNDACSYLKETPFGQTRVYLRPGYNSAGDPMTVHYTKQRSTNAVDPYGVDCFEAVDWLIDNCHGNNQDSRGGWLVFLTATMPPRDEAVFFGTLHLERDRVVVVQQ</sequence>
<keyword evidence="3" id="KW-1185">Reference proteome</keyword>
<evidence type="ECO:0000313" key="2">
    <source>
        <dbReference type="EMBL" id="KAK4044538.1"/>
    </source>
</evidence>
<feature type="chain" id="PRO_5042915676" evidence="1">
    <location>
        <begin position="21"/>
        <end position="209"/>
    </location>
</feature>
<dbReference type="EMBL" id="MU854318">
    <property type="protein sequence ID" value="KAK4044538.1"/>
    <property type="molecule type" value="Genomic_DNA"/>
</dbReference>
<comment type="caution">
    <text evidence="2">The sequence shown here is derived from an EMBL/GenBank/DDBJ whole genome shotgun (WGS) entry which is preliminary data.</text>
</comment>
<keyword evidence="1" id="KW-0732">Signal</keyword>
<dbReference type="Proteomes" id="UP001303115">
    <property type="component" value="Unassembled WGS sequence"/>
</dbReference>
<proteinExistence type="predicted"/>
<evidence type="ECO:0000313" key="3">
    <source>
        <dbReference type="Proteomes" id="UP001303115"/>
    </source>
</evidence>
<name>A0AAN6PNZ6_9PEZI</name>
<protein>
    <submittedName>
        <fullName evidence="2">Uncharacterized protein</fullName>
    </submittedName>
</protein>
<gene>
    <name evidence="2" type="ORF">C8A01DRAFT_31325</name>
</gene>
<feature type="signal peptide" evidence="1">
    <location>
        <begin position="1"/>
        <end position="20"/>
    </location>
</feature>